<dbReference type="SFLD" id="SFLDG01129">
    <property type="entry name" value="C1.5:_HAD__Beta-PGM__Phosphata"/>
    <property type="match status" value="1"/>
</dbReference>
<dbReference type="Gene3D" id="1.10.150.240">
    <property type="entry name" value="Putative phosphatase, domain 2"/>
    <property type="match status" value="1"/>
</dbReference>
<dbReference type="Gene3D" id="3.40.50.1000">
    <property type="entry name" value="HAD superfamily/HAD-like"/>
    <property type="match status" value="1"/>
</dbReference>
<dbReference type="EMBL" id="CP012275">
    <property type="protein sequence ID" value="AMV62040.1"/>
    <property type="molecule type" value="Genomic_DNA"/>
</dbReference>
<keyword evidence="3" id="KW-1185">Reference proteome</keyword>
<dbReference type="Pfam" id="PF13419">
    <property type="entry name" value="HAD_2"/>
    <property type="match status" value="1"/>
</dbReference>
<dbReference type="InterPro" id="IPR023198">
    <property type="entry name" value="PGP-like_dom2"/>
</dbReference>
<dbReference type="Proteomes" id="UP000076405">
    <property type="component" value="Chromosome"/>
</dbReference>
<dbReference type="OrthoDB" id="9807630at2"/>
<proteinExistence type="predicted"/>
<dbReference type="InterPro" id="IPR006439">
    <property type="entry name" value="HAD-SF_hydro_IA"/>
</dbReference>
<keyword evidence="1" id="KW-0378">Hydrolase</keyword>
<dbReference type="InterPro" id="IPR050155">
    <property type="entry name" value="HAD-like_hydrolase_sf"/>
</dbReference>
<dbReference type="EMBL" id="CP012288">
    <property type="protein sequence ID" value="AMV68110.1"/>
    <property type="molecule type" value="Genomic_DNA"/>
</dbReference>
<dbReference type="PANTHER" id="PTHR43434">
    <property type="entry name" value="PHOSPHOGLYCOLATE PHOSPHATASE"/>
    <property type="match status" value="1"/>
</dbReference>
<evidence type="ECO:0000313" key="3">
    <source>
        <dbReference type="Proteomes" id="UP000076244"/>
    </source>
</evidence>
<sequence>MDLFWDFDGTLFDTYPIMVKSFKHALMTNGITVTNQDLHELYRQMRQESLGQTLKTVAAKNKLNSEDLEQTYRSNEATLLANAQPFESAYDICQKNVQNHGRNFLLTHRDDQAKKLLQKHGFELLFSGAVTGANNFPRKPNPASLNFLIQKFQAEKKTAIMIGDRNLDISAAHNAGIQGILFDPDNLIQVNSQPERKINNLSELSVLV</sequence>
<name>A0A0R2HKI6_9LACO</name>
<dbReference type="GO" id="GO:0005829">
    <property type="term" value="C:cytosol"/>
    <property type="evidence" value="ECO:0007669"/>
    <property type="project" value="TreeGrafter"/>
</dbReference>
<dbReference type="InterPro" id="IPR041492">
    <property type="entry name" value="HAD_2"/>
</dbReference>
<evidence type="ECO:0000313" key="1">
    <source>
        <dbReference type="EMBL" id="AMV62040.1"/>
    </source>
</evidence>
<dbReference type="GeneID" id="57277347"/>
<dbReference type="SUPFAM" id="SSF56784">
    <property type="entry name" value="HAD-like"/>
    <property type="match status" value="1"/>
</dbReference>
<dbReference type="RefSeq" id="WP_046870775.1">
    <property type="nucleotide sequence ID" value="NZ_BAAAXI010000151.1"/>
</dbReference>
<dbReference type="Proteomes" id="UP000076244">
    <property type="component" value="Chromosome"/>
</dbReference>
<protein>
    <submittedName>
        <fullName evidence="1">Hydrolase, haloacid dehalogenase-like family</fullName>
    </submittedName>
</protein>
<dbReference type="GO" id="GO:0008967">
    <property type="term" value="F:phosphoglycolate phosphatase activity"/>
    <property type="evidence" value="ECO:0007669"/>
    <property type="project" value="TreeGrafter"/>
</dbReference>
<dbReference type="InterPro" id="IPR036412">
    <property type="entry name" value="HAD-like_sf"/>
</dbReference>
<dbReference type="AlphaFoldDB" id="A0A0R2HKI6"/>
<dbReference type="SFLD" id="SFLDS00003">
    <property type="entry name" value="Haloacid_Dehalogenase"/>
    <property type="match status" value="1"/>
</dbReference>
<evidence type="ECO:0000313" key="4">
    <source>
        <dbReference type="Proteomes" id="UP000076405"/>
    </source>
</evidence>
<dbReference type="KEGG" id="pdm:ADU72_2189"/>
<gene>
    <name evidence="1" type="ORF">ADU70_0540</name>
    <name evidence="2" type="ORF">ADU72_2189</name>
</gene>
<organism evidence="1 4">
    <name type="scientific">Pediococcus damnosus</name>
    <dbReference type="NCBI Taxonomy" id="51663"/>
    <lineage>
        <taxon>Bacteria</taxon>
        <taxon>Bacillati</taxon>
        <taxon>Bacillota</taxon>
        <taxon>Bacilli</taxon>
        <taxon>Lactobacillales</taxon>
        <taxon>Lactobacillaceae</taxon>
        <taxon>Pediococcus</taxon>
    </lineage>
</organism>
<dbReference type="GO" id="GO:0006281">
    <property type="term" value="P:DNA repair"/>
    <property type="evidence" value="ECO:0007669"/>
    <property type="project" value="TreeGrafter"/>
</dbReference>
<dbReference type="NCBIfam" id="TIGR01549">
    <property type="entry name" value="HAD-SF-IA-v1"/>
    <property type="match status" value="1"/>
</dbReference>
<accession>A0A0R2HKI6</accession>
<dbReference type="PANTHER" id="PTHR43434:SF25">
    <property type="entry name" value="PHOSPHOGLYCOLATE PHOSPHATASE"/>
    <property type="match status" value="1"/>
</dbReference>
<dbReference type="InterPro" id="IPR023214">
    <property type="entry name" value="HAD_sf"/>
</dbReference>
<reference evidence="3 4" key="1">
    <citation type="journal article" date="2016" name="PLoS ONE">
        <title>The Identification of Novel Diagnostic Marker Genes for the Detection of Beer Spoiling Pediococcus damnosus Strains Using the BlAst Diagnostic Gene findEr.</title>
        <authorList>
            <person name="Behr J."/>
            <person name="Geissler A.J."/>
            <person name="Schmid J."/>
            <person name="Zehe A."/>
            <person name="Vogel R.F."/>
        </authorList>
    </citation>
    <scope>NUCLEOTIDE SEQUENCE [LARGE SCALE GENOMIC DNA]</scope>
    <source>
        <strain evidence="1 4">TMW 2.1533</strain>
        <strain evidence="2 3">TMW 2.1535</strain>
    </source>
</reference>
<evidence type="ECO:0000313" key="2">
    <source>
        <dbReference type="EMBL" id="AMV68110.1"/>
    </source>
</evidence>